<dbReference type="Gene3D" id="2.60.40.10">
    <property type="entry name" value="Immunoglobulins"/>
    <property type="match status" value="1"/>
</dbReference>
<evidence type="ECO:0000259" key="2">
    <source>
        <dbReference type="Pfam" id="PF09118"/>
    </source>
</evidence>
<dbReference type="AlphaFoldDB" id="A0A1I6EWZ6"/>
<dbReference type="PANTHER" id="PTHR32208:SF21">
    <property type="entry name" value="LOW QUALITY PROTEIN: ALDEHYDE OXIDASE GLOX-LIKE"/>
    <property type="match status" value="1"/>
</dbReference>
<dbReference type="GO" id="GO:0005975">
    <property type="term" value="P:carbohydrate metabolic process"/>
    <property type="evidence" value="ECO:0007669"/>
    <property type="project" value="UniProtKB-ARBA"/>
</dbReference>
<dbReference type="SUPFAM" id="SSF81296">
    <property type="entry name" value="E set domains"/>
    <property type="match status" value="1"/>
</dbReference>
<dbReference type="OrthoDB" id="535891at2"/>
<dbReference type="InterPro" id="IPR037293">
    <property type="entry name" value="Gal_Oxidase_central_sf"/>
</dbReference>
<keyword evidence="4" id="KW-1185">Reference proteome</keyword>
<gene>
    <name evidence="3" type="ORF">SAMN04488564_10677</name>
</gene>
<evidence type="ECO:0000256" key="1">
    <source>
        <dbReference type="SAM" id="MobiDB-lite"/>
    </source>
</evidence>
<dbReference type="InterPro" id="IPR013783">
    <property type="entry name" value="Ig-like_fold"/>
</dbReference>
<organism evidence="3 4">
    <name type="scientific">Lentzea waywayandensis</name>
    <dbReference type="NCBI Taxonomy" id="84724"/>
    <lineage>
        <taxon>Bacteria</taxon>
        <taxon>Bacillati</taxon>
        <taxon>Actinomycetota</taxon>
        <taxon>Actinomycetes</taxon>
        <taxon>Pseudonocardiales</taxon>
        <taxon>Pseudonocardiaceae</taxon>
        <taxon>Lentzea</taxon>
    </lineage>
</organism>
<dbReference type="Gene3D" id="2.130.10.80">
    <property type="entry name" value="Galactose oxidase/kelch, beta-propeller"/>
    <property type="match status" value="1"/>
</dbReference>
<reference evidence="4" key="1">
    <citation type="submission" date="2016-10" db="EMBL/GenBank/DDBJ databases">
        <authorList>
            <person name="Varghese N."/>
            <person name="Submissions S."/>
        </authorList>
    </citation>
    <scope>NUCLEOTIDE SEQUENCE [LARGE SCALE GENOMIC DNA]</scope>
    <source>
        <strain evidence="4">DSM 44232</strain>
    </source>
</reference>
<feature type="region of interest" description="Disordered" evidence="1">
    <location>
        <begin position="398"/>
        <end position="421"/>
    </location>
</feature>
<dbReference type="InterPro" id="IPR014756">
    <property type="entry name" value="Ig_E-set"/>
</dbReference>
<dbReference type="InterPro" id="IPR015202">
    <property type="entry name" value="GO-like_E_set"/>
</dbReference>
<dbReference type="SUPFAM" id="SSF50965">
    <property type="entry name" value="Galactose oxidase, central domain"/>
    <property type="match status" value="1"/>
</dbReference>
<dbReference type="PANTHER" id="PTHR32208">
    <property type="entry name" value="SECRETED PROTEIN-RELATED"/>
    <property type="match status" value="1"/>
</dbReference>
<evidence type="ECO:0000313" key="4">
    <source>
        <dbReference type="Proteomes" id="UP000198583"/>
    </source>
</evidence>
<proteinExistence type="predicted"/>
<dbReference type="STRING" id="84724.SAMN04488564_10677"/>
<dbReference type="EMBL" id="FOYL01000006">
    <property type="protein sequence ID" value="SFR22148.1"/>
    <property type="molecule type" value="Genomic_DNA"/>
</dbReference>
<feature type="compositionally biased region" description="Basic and acidic residues" evidence="1">
    <location>
        <begin position="402"/>
        <end position="421"/>
    </location>
</feature>
<protein>
    <recommendedName>
        <fullName evidence="2">Galactose oxidase-like Early set domain-containing protein</fullName>
    </recommendedName>
</protein>
<dbReference type="CDD" id="cd02851">
    <property type="entry name" value="E_set_GO_C"/>
    <property type="match status" value="1"/>
</dbReference>
<dbReference type="InterPro" id="IPR011043">
    <property type="entry name" value="Gal_Oxase/kelch_b-propeller"/>
</dbReference>
<name>A0A1I6EWZ6_9PSEU</name>
<dbReference type="Proteomes" id="UP000198583">
    <property type="component" value="Unassembled WGS sequence"/>
</dbReference>
<dbReference type="Pfam" id="PF09118">
    <property type="entry name" value="GO-like_E_set"/>
    <property type="match status" value="1"/>
</dbReference>
<feature type="domain" description="Galactose oxidase-like Early set" evidence="2">
    <location>
        <begin position="449"/>
        <end position="545"/>
    </location>
</feature>
<accession>A0A1I6EWZ6</accession>
<feature type="region of interest" description="Disordered" evidence="1">
    <location>
        <begin position="441"/>
        <end position="462"/>
    </location>
</feature>
<evidence type="ECO:0000313" key="3">
    <source>
        <dbReference type="EMBL" id="SFR22148.1"/>
    </source>
</evidence>
<sequence length="548" mass="60732">MPDKWEIVQDTHGHPLLADILMIHVSLLPSGKVLGIGGSQHDQNAPKPFHSVLWDPAAPQTMRVIPFPGPDPFCAGHCLLPDGNVLVAGGTDKYDRAPQNPHGPHHFTGIADCFIFEWRTEQWTQAARMANPRWYPTLITLSDGRVLCMSGHGGTSQLSHEVLETEIYDPTALRWKPPRATVPKLEDTGQFWLFTMQRPMIYYTRLHGLADGRIFSSTALQEVGGRRRTRILDVSNNMLTTVGPPPCGMLVPLMSHVYSRSNFTSVLLPLIPPKYEQHVLIAGGRTARRFDLETLMPRWRRAGQRRPYPMRAYTTGLLLADGSTLLIGGGRSEKVPRWYWPWSEVGGYDEDANFIPERYLWEQDTWVEGSAPTDYPPIPRMYHTCALVLPSGAVLVVGSNHDSQRNDGGSRTDHGHHGQDARELRMEIYSPPHLFDGVDANGKPHPAQRPEVGALPTDSAGYGDPITLTSPDAHRIQRVTVLRCSSVTHGYTSDQRLIELVIDPTSRTAQSLTVTTPPTPTLAIPGYYLLFALDGAGVPSVGQFLLIG</sequence>
<dbReference type="RefSeq" id="WP_143138773.1">
    <property type="nucleotide sequence ID" value="NZ_FOYL01000006.1"/>
</dbReference>